<gene>
    <name evidence="1" type="ORF">SAMN02745121_02523</name>
</gene>
<evidence type="ECO:0000313" key="1">
    <source>
        <dbReference type="EMBL" id="SFD98522.1"/>
    </source>
</evidence>
<dbReference type="AlphaFoldDB" id="A0A1I1WU07"/>
<keyword evidence="2" id="KW-1185">Reference proteome</keyword>
<reference evidence="2" key="1">
    <citation type="submission" date="2016-10" db="EMBL/GenBank/DDBJ databases">
        <authorList>
            <person name="Varghese N."/>
            <person name="Submissions S."/>
        </authorList>
    </citation>
    <scope>NUCLEOTIDE SEQUENCE [LARGE SCALE GENOMIC DNA]</scope>
    <source>
        <strain evidence="2">ATCC 25963</strain>
    </source>
</reference>
<name>A0A1I1WU07_9BACT</name>
<dbReference type="OrthoDB" id="5515203at2"/>
<proteinExistence type="predicted"/>
<organism evidence="1 2">
    <name type="scientific">Nannocystis exedens</name>
    <dbReference type="NCBI Taxonomy" id="54"/>
    <lineage>
        <taxon>Bacteria</taxon>
        <taxon>Pseudomonadati</taxon>
        <taxon>Myxococcota</taxon>
        <taxon>Polyangia</taxon>
        <taxon>Nannocystales</taxon>
        <taxon>Nannocystaceae</taxon>
        <taxon>Nannocystis</taxon>
    </lineage>
</organism>
<dbReference type="RefSeq" id="WP_096329088.1">
    <property type="nucleotide sequence ID" value="NZ_FOMX01000007.1"/>
</dbReference>
<dbReference type="EMBL" id="FOMX01000007">
    <property type="protein sequence ID" value="SFD98522.1"/>
    <property type="molecule type" value="Genomic_DNA"/>
</dbReference>
<dbReference type="Proteomes" id="UP000199400">
    <property type="component" value="Unassembled WGS sequence"/>
</dbReference>
<sequence>MPYVEYACEGRLLFRTETTEDVQFVPRIHEVVVIDDVPYQVVDVEYWARRLGSTDRRLVCPTVYVVPIAGVEWEQRLERRVPRSKEGKPPTRY</sequence>
<accession>A0A1I1WU07</accession>
<evidence type="ECO:0000313" key="2">
    <source>
        <dbReference type="Proteomes" id="UP000199400"/>
    </source>
</evidence>
<protein>
    <submittedName>
        <fullName evidence="1">Uncharacterized protein</fullName>
    </submittedName>
</protein>